<keyword evidence="12" id="KW-1185">Reference proteome</keyword>
<dbReference type="SUPFAM" id="SSF68923">
    <property type="entry name" value="PEP carboxykinase N-terminal domain"/>
    <property type="match status" value="1"/>
</dbReference>
<keyword evidence="10" id="KW-0963">Cytoplasm</keyword>
<comment type="subcellular location">
    <subcellularLocation>
        <location evidence="10">Cytoplasm</location>
    </subcellularLocation>
</comment>
<evidence type="ECO:0000256" key="4">
    <source>
        <dbReference type="ARBA" id="ARBA00022432"/>
    </source>
</evidence>
<keyword evidence="4 10" id="KW-0312">Gluconeogenesis</keyword>
<feature type="binding site" evidence="10">
    <location>
        <position position="204"/>
    </location>
    <ligand>
        <name>substrate</name>
    </ligand>
</feature>
<dbReference type="AlphaFoldDB" id="A0A1W1YLD3"/>
<feature type="binding site" evidence="10">
    <location>
        <position position="204"/>
    </location>
    <ligand>
        <name>ATP</name>
        <dbReference type="ChEBI" id="CHEBI:30616"/>
    </ligand>
</feature>
<evidence type="ECO:0000256" key="1">
    <source>
        <dbReference type="ARBA" id="ARBA00004742"/>
    </source>
</evidence>
<comment type="function">
    <text evidence="10">Involved in the gluconeogenesis. Catalyzes the conversion of oxaloacetate (OAA) to phosphoenolpyruvate (PEP) through direct phosphoryl transfer between the nucleoside triphosphate and OAA.</text>
</comment>
<dbReference type="GO" id="GO:0005524">
    <property type="term" value="F:ATP binding"/>
    <property type="evidence" value="ECO:0007669"/>
    <property type="project" value="UniProtKB-UniRule"/>
</dbReference>
<feature type="binding site" evidence="10">
    <location>
        <begin position="240"/>
        <end position="248"/>
    </location>
    <ligand>
        <name>ATP</name>
        <dbReference type="ChEBI" id="CHEBI:30616"/>
    </ligand>
</feature>
<keyword evidence="11" id="KW-0418">Kinase</keyword>
<feature type="binding site" evidence="10">
    <location>
        <position position="327"/>
    </location>
    <ligand>
        <name>substrate</name>
    </ligand>
</feature>
<keyword evidence="5 10" id="KW-0547">Nucleotide-binding</keyword>
<evidence type="ECO:0000313" key="11">
    <source>
        <dbReference type="EMBL" id="SMC36949.1"/>
    </source>
</evidence>
<feature type="binding site" evidence="10">
    <location>
        <position position="327"/>
    </location>
    <ligand>
        <name>ATP</name>
        <dbReference type="ChEBI" id="CHEBI:30616"/>
    </ligand>
</feature>
<evidence type="ECO:0000313" key="12">
    <source>
        <dbReference type="Proteomes" id="UP000192393"/>
    </source>
</evidence>
<keyword evidence="6 10" id="KW-0210">Decarboxylase</keyword>
<organism evidence="11 12">
    <name type="scientific">Moheibacter sediminis</name>
    <dbReference type="NCBI Taxonomy" id="1434700"/>
    <lineage>
        <taxon>Bacteria</taxon>
        <taxon>Pseudomonadati</taxon>
        <taxon>Bacteroidota</taxon>
        <taxon>Flavobacteriia</taxon>
        <taxon>Flavobacteriales</taxon>
        <taxon>Weeksellaceae</taxon>
        <taxon>Moheibacter</taxon>
    </lineage>
</organism>
<dbReference type="GO" id="GO:0006094">
    <property type="term" value="P:gluconeogenesis"/>
    <property type="evidence" value="ECO:0007669"/>
    <property type="project" value="UniProtKB-UniRule"/>
</dbReference>
<sequence length="533" mass="59103">MSHATTNLTMDSKLITYGIESADVKWQLSAEELIKTALEKNQVEKASSGAINVMTGKFTGRSPQDRFIVKDAVTENTVWWDGKVNLPFDSEKFDKLYDKVTKHLSGKELFVRDAFACADERHKLKIRAINEMPSSNLFIYNMFIRPTEEELKSFGEPDWLIVSAPSFEADPEVDGTRQENFAILNFTRKIALVGGTGYTGEMKKGIFSALNFILPTYQNTMPMHCSANMGEKGDTAMFFGLSGTGKTTLSADKNRRLIGDDEHGWTEDNVIFNFEGGCYAKVINLSAEGEPEIYGAIKEGSLLENCVFKPGTNEVDYENKSITENTRVSYPIDYIENIAVPSLGQNPTNIFFLSFDAFGVFPPIAKLNPNQAAYLFISGYTSKVAGTEAGVTEPQTTFSTCFGAPFMPLHPTKYASLLSDKVAKTGVNVWLLNTGWNGHGKRMSLKDTRAVINAALRGDLDDVEYKQDPYFGFDVPQSCPGVSSADILKVESSWEDMNEYDEKAKSLASKFKENFKKFESFASEEILSGGPLV</sequence>
<dbReference type="HAMAP" id="MF_00453">
    <property type="entry name" value="PEPCK_ATP"/>
    <property type="match status" value="1"/>
</dbReference>
<feature type="binding site" evidence="10">
    <location>
        <position position="204"/>
    </location>
    <ligand>
        <name>Mn(2+)</name>
        <dbReference type="ChEBI" id="CHEBI:29035"/>
    </ligand>
</feature>
<evidence type="ECO:0000256" key="2">
    <source>
        <dbReference type="ARBA" id="ARBA00006052"/>
    </source>
</evidence>
<evidence type="ECO:0000256" key="5">
    <source>
        <dbReference type="ARBA" id="ARBA00022741"/>
    </source>
</evidence>
<dbReference type="GO" id="GO:0005829">
    <property type="term" value="C:cytosol"/>
    <property type="evidence" value="ECO:0007669"/>
    <property type="project" value="TreeGrafter"/>
</dbReference>
<dbReference type="PANTHER" id="PTHR30031">
    <property type="entry name" value="PHOSPHOENOLPYRUVATE CARBOXYKINASE ATP"/>
    <property type="match status" value="1"/>
</dbReference>
<dbReference type="InterPro" id="IPR001272">
    <property type="entry name" value="PEP_carboxykinase_ATP"/>
</dbReference>
<dbReference type="UniPathway" id="UPA00138"/>
<feature type="binding site" evidence="10">
    <location>
        <position position="198"/>
    </location>
    <ligand>
        <name>substrate</name>
    </ligand>
</feature>
<dbReference type="EMBL" id="FWXS01000001">
    <property type="protein sequence ID" value="SMC36949.1"/>
    <property type="molecule type" value="Genomic_DNA"/>
</dbReference>
<evidence type="ECO:0000256" key="8">
    <source>
        <dbReference type="ARBA" id="ARBA00023239"/>
    </source>
</evidence>
<dbReference type="PANTHER" id="PTHR30031:SF0">
    <property type="entry name" value="PHOSPHOENOLPYRUVATE CARBOXYKINASE (ATP)"/>
    <property type="match status" value="1"/>
</dbReference>
<feature type="binding site" evidence="10">
    <location>
        <position position="261"/>
    </location>
    <ligand>
        <name>Mn(2+)</name>
        <dbReference type="ChEBI" id="CHEBI:29035"/>
    </ligand>
</feature>
<comment type="similarity">
    <text evidence="2 10">Belongs to the phosphoenolpyruvate carboxykinase (ATP) family.</text>
</comment>
<feature type="binding site" evidence="10">
    <location>
        <position position="61"/>
    </location>
    <ligand>
        <name>substrate</name>
    </ligand>
</feature>
<name>A0A1W1YLD3_9FLAO</name>
<accession>A0A1W1YLD3</accession>
<dbReference type="SUPFAM" id="SSF53795">
    <property type="entry name" value="PEP carboxykinase-like"/>
    <property type="match status" value="1"/>
</dbReference>
<dbReference type="FunFam" id="2.170.8.10:FF:000001">
    <property type="entry name" value="Phosphoenolpyruvate carboxykinase (ATP)"/>
    <property type="match status" value="1"/>
</dbReference>
<comment type="catalytic activity">
    <reaction evidence="9 10">
        <text>oxaloacetate + ATP = phosphoenolpyruvate + ADP + CO2</text>
        <dbReference type="Rhea" id="RHEA:18617"/>
        <dbReference type="ChEBI" id="CHEBI:16452"/>
        <dbReference type="ChEBI" id="CHEBI:16526"/>
        <dbReference type="ChEBI" id="CHEBI:30616"/>
        <dbReference type="ChEBI" id="CHEBI:58702"/>
        <dbReference type="ChEBI" id="CHEBI:456216"/>
        <dbReference type="EC" id="4.1.1.49"/>
    </reaction>
</comment>
<evidence type="ECO:0000256" key="3">
    <source>
        <dbReference type="ARBA" id="ARBA00012363"/>
    </source>
</evidence>
<dbReference type="Gene3D" id="2.170.8.10">
    <property type="entry name" value="Phosphoenolpyruvate Carboxykinase, domain 2"/>
    <property type="match status" value="1"/>
</dbReference>
<dbReference type="STRING" id="1434700.SAMN06296427_101518"/>
<comment type="cofactor">
    <cofactor evidence="10">
        <name>Mn(2+)</name>
        <dbReference type="ChEBI" id="CHEBI:29035"/>
    </cofactor>
    <text evidence="10">Binds 1 Mn(2+) ion per subunit.</text>
</comment>
<feature type="binding site" evidence="10">
    <location>
        <position position="448"/>
    </location>
    <ligand>
        <name>ATP</name>
        <dbReference type="ChEBI" id="CHEBI:30616"/>
    </ligand>
</feature>
<dbReference type="NCBIfam" id="NF006821">
    <property type="entry name" value="PRK09344.1-3"/>
    <property type="match status" value="1"/>
</dbReference>
<dbReference type="InterPro" id="IPR008210">
    <property type="entry name" value="PEP_carboxykinase_N"/>
</dbReference>
<keyword evidence="10" id="KW-0464">Manganese</keyword>
<comment type="pathway">
    <text evidence="1 10">Carbohydrate biosynthesis; gluconeogenesis.</text>
</comment>
<dbReference type="GO" id="GO:0004612">
    <property type="term" value="F:phosphoenolpyruvate carboxykinase (ATP) activity"/>
    <property type="evidence" value="ECO:0007669"/>
    <property type="project" value="UniProtKB-UniRule"/>
</dbReference>
<protein>
    <recommendedName>
        <fullName evidence="3 10">Phosphoenolpyruvate carboxykinase (ATP)</fullName>
        <shortName evidence="10">PCK</shortName>
        <shortName evidence="10">PEP carboxykinase</shortName>
        <shortName evidence="10">PEPCK</shortName>
        <ecNumber evidence="3 10">4.1.1.49</ecNumber>
    </recommendedName>
</protein>
<proteinExistence type="inferred from homology"/>
<dbReference type="InterPro" id="IPR013035">
    <property type="entry name" value="PEP_carboxykinase_C"/>
</dbReference>
<reference evidence="11 12" key="1">
    <citation type="submission" date="2017-04" db="EMBL/GenBank/DDBJ databases">
        <authorList>
            <person name="Afonso C.L."/>
            <person name="Miller P.J."/>
            <person name="Scott M.A."/>
            <person name="Spackman E."/>
            <person name="Goraichik I."/>
            <person name="Dimitrov K.M."/>
            <person name="Suarez D.L."/>
            <person name="Swayne D.E."/>
        </authorList>
    </citation>
    <scope>NUCLEOTIDE SEQUENCE [LARGE SCALE GENOMIC DNA]</scope>
    <source>
        <strain evidence="11 12">CGMCC 1.12708</strain>
    </source>
</reference>
<dbReference type="NCBIfam" id="NF006820">
    <property type="entry name" value="PRK09344.1-2"/>
    <property type="match status" value="1"/>
</dbReference>
<evidence type="ECO:0000256" key="10">
    <source>
        <dbReference type="HAMAP-Rule" id="MF_00453"/>
    </source>
</evidence>
<dbReference type="Pfam" id="PF01293">
    <property type="entry name" value="PEPCK_ATP"/>
    <property type="match status" value="1"/>
</dbReference>
<feature type="binding site" evidence="10">
    <location>
        <position position="224"/>
    </location>
    <ligand>
        <name>ATP</name>
        <dbReference type="ChEBI" id="CHEBI:30616"/>
    </ligand>
</feature>
<feature type="binding site" evidence="10">
    <location>
        <position position="290"/>
    </location>
    <ligand>
        <name>ATP</name>
        <dbReference type="ChEBI" id="CHEBI:30616"/>
    </ligand>
</feature>
<evidence type="ECO:0000256" key="6">
    <source>
        <dbReference type="ARBA" id="ARBA00022793"/>
    </source>
</evidence>
<feature type="binding site" evidence="10">
    <location>
        <position position="224"/>
    </location>
    <ligand>
        <name>Mn(2+)</name>
        <dbReference type="ChEBI" id="CHEBI:29035"/>
    </ligand>
</feature>
<dbReference type="PIRSF" id="PIRSF006294">
    <property type="entry name" value="PEP_crbxkin"/>
    <property type="match status" value="1"/>
</dbReference>
<dbReference type="NCBIfam" id="TIGR00224">
    <property type="entry name" value="pckA"/>
    <property type="match status" value="1"/>
</dbReference>
<keyword evidence="10" id="KW-0479">Metal-binding</keyword>
<dbReference type="GO" id="GO:0016301">
    <property type="term" value="F:kinase activity"/>
    <property type="evidence" value="ECO:0007669"/>
    <property type="project" value="UniProtKB-KW"/>
</dbReference>
<comment type="caution">
    <text evidence="10">Lacks conserved residue(s) required for the propagation of feature annotation.</text>
</comment>
<keyword evidence="11" id="KW-0670">Pyruvate</keyword>
<keyword evidence="7 10" id="KW-0067">ATP-binding</keyword>
<evidence type="ECO:0000256" key="7">
    <source>
        <dbReference type="ARBA" id="ARBA00022840"/>
    </source>
</evidence>
<evidence type="ECO:0000256" key="9">
    <source>
        <dbReference type="ARBA" id="ARBA00047371"/>
    </source>
</evidence>
<dbReference type="Gene3D" id="3.90.228.20">
    <property type="match status" value="1"/>
</dbReference>
<keyword evidence="11" id="KW-0808">Transferase</keyword>
<dbReference type="Gene3D" id="3.40.449.10">
    <property type="entry name" value="Phosphoenolpyruvate Carboxykinase, domain 1"/>
    <property type="match status" value="1"/>
</dbReference>
<gene>
    <name evidence="10" type="primary">pckA</name>
    <name evidence="11" type="ORF">SAMN06296427_101518</name>
</gene>
<dbReference type="GO" id="GO:0046872">
    <property type="term" value="F:metal ion binding"/>
    <property type="evidence" value="ECO:0007669"/>
    <property type="project" value="UniProtKB-KW"/>
</dbReference>
<keyword evidence="8 10" id="KW-0456">Lyase</keyword>
<dbReference type="EC" id="4.1.1.49" evidence="3 10"/>
<dbReference type="Proteomes" id="UP000192393">
    <property type="component" value="Unassembled WGS sequence"/>
</dbReference>